<dbReference type="AlphaFoldDB" id="A0A836ID40"/>
<accession>A0A836ID40</accession>
<proteinExistence type="predicted"/>
<gene>
    <name evidence="2" type="ORF">JKF63_02078</name>
</gene>
<dbReference type="Gene3D" id="1.10.238.10">
    <property type="entry name" value="EF-hand"/>
    <property type="match status" value="1"/>
</dbReference>
<feature type="region of interest" description="Disordered" evidence="1">
    <location>
        <begin position="1"/>
        <end position="37"/>
    </location>
</feature>
<dbReference type="PANTHER" id="PTHR46763:SF1">
    <property type="entry name" value="DYNEIN REGULATORY COMPLEX PROTEIN 8"/>
    <property type="match status" value="1"/>
</dbReference>
<keyword evidence="3" id="KW-1185">Reference proteome</keyword>
<evidence type="ECO:0000256" key="1">
    <source>
        <dbReference type="SAM" id="MobiDB-lite"/>
    </source>
</evidence>
<evidence type="ECO:0008006" key="4">
    <source>
        <dbReference type="Google" id="ProtNLM"/>
    </source>
</evidence>
<sequence>MSSLAKAQSSAKNTKDRRQPPLRSSQKKKQKASSAADITLVPLPESIAYLSGKQRSESRWAKCYKQFEELSQLVCAMNSSVMQTKEAAEESPIDVANGASTSPLSGLKVEQLFPTLQVGYLARALGLNVCNKQVVSIVELVEENGPSTGFVDRRKLGYVLVDAMMTGTLGGPTLRKYSTASSAATMPAVEGSGVYLSAERLASFAPSLCVRKDEMTLLRAFEALDIDHRGYLEEDQIRTALMNGEESLLAEEVDIMWMAMCDPETNCAYYRDFAEILARE</sequence>
<name>A0A836ID40_9TRYP</name>
<feature type="compositionally biased region" description="Polar residues" evidence="1">
    <location>
        <begin position="1"/>
        <end position="12"/>
    </location>
</feature>
<evidence type="ECO:0000313" key="2">
    <source>
        <dbReference type="EMBL" id="KAG5495026.1"/>
    </source>
</evidence>
<organism evidence="2 3">
    <name type="scientific">Porcisia hertigi</name>
    <dbReference type="NCBI Taxonomy" id="2761500"/>
    <lineage>
        <taxon>Eukaryota</taxon>
        <taxon>Discoba</taxon>
        <taxon>Euglenozoa</taxon>
        <taxon>Kinetoplastea</taxon>
        <taxon>Metakinetoplastina</taxon>
        <taxon>Trypanosomatida</taxon>
        <taxon>Trypanosomatidae</taxon>
        <taxon>Leishmaniinae</taxon>
        <taxon>Porcisia</taxon>
    </lineage>
</organism>
<evidence type="ECO:0000313" key="3">
    <source>
        <dbReference type="Proteomes" id="UP000674318"/>
    </source>
</evidence>
<dbReference type="PANTHER" id="PTHR46763">
    <property type="entry name" value="DYNEIN REGULATORY COMPLEX PROTEIN 8"/>
    <property type="match status" value="1"/>
</dbReference>
<comment type="caution">
    <text evidence="2">The sequence shown here is derived from an EMBL/GenBank/DDBJ whole genome shotgun (WGS) entry which is preliminary data.</text>
</comment>
<reference evidence="2 3" key="1">
    <citation type="submission" date="2021-02" db="EMBL/GenBank/DDBJ databases">
        <title>Porcisia hertigi Genome sequencing and assembly.</title>
        <authorList>
            <person name="Almutairi H."/>
            <person name="Gatherer D."/>
        </authorList>
    </citation>
    <scope>NUCLEOTIDE SEQUENCE [LARGE SCALE GENOMIC DNA]</scope>
    <source>
        <strain evidence="2 3">C119</strain>
    </source>
</reference>
<dbReference type="KEGG" id="phet:94288198"/>
<dbReference type="OrthoDB" id="10260307at2759"/>
<dbReference type="EMBL" id="JAFJZO010000033">
    <property type="protein sequence ID" value="KAG5495026.1"/>
    <property type="molecule type" value="Genomic_DNA"/>
</dbReference>
<dbReference type="InterPro" id="IPR011992">
    <property type="entry name" value="EF-hand-dom_pair"/>
</dbReference>
<dbReference type="SUPFAM" id="SSF47473">
    <property type="entry name" value="EF-hand"/>
    <property type="match status" value="1"/>
</dbReference>
<dbReference type="Proteomes" id="UP000674318">
    <property type="component" value="Unassembled WGS sequence"/>
</dbReference>
<protein>
    <recommendedName>
        <fullName evidence="4">EF-hand domain-containing protein</fullName>
    </recommendedName>
</protein>
<dbReference type="GeneID" id="94288198"/>
<dbReference type="RefSeq" id="XP_067754278.1">
    <property type="nucleotide sequence ID" value="XM_067898121.1"/>
</dbReference>